<name>A0A0C3FMD2_PILCF</name>
<dbReference type="InterPro" id="IPR011701">
    <property type="entry name" value="MFS"/>
</dbReference>
<comment type="catalytic activity">
    <reaction evidence="4">
        <text>L-alpha-aminoacyl-L-arginine(out) = L-alpha-aminoacyl-L-arginine(in)</text>
        <dbReference type="Rhea" id="RHEA:79367"/>
        <dbReference type="ChEBI" id="CHEBI:229968"/>
    </reaction>
</comment>
<feature type="transmembrane region" description="Helical" evidence="19">
    <location>
        <begin position="206"/>
        <end position="226"/>
    </location>
</feature>
<comment type="catalytic activity">
    <reaction evidence="11">
        <text>L-arginyl-glycine(out) = L-arginyl-glycine(in)</text>
        <dbReference type="Rhea" id="RHEA:79391"/>
        <dbReference type="ChEBI" id="CHEBI:229955"/>
    </reaction>
</comment>
<protein>
    <recommendedName>
        <fullName evidence="15">Lysosomal dipeptide transporter MFSD1</fullName>
    </recommendedName>
    <alternativeName>
        <fullName evidence="16">Major facilitator superfamily domain-containing protein 1</fullName>
    </alternativeName>
</protein>
<evidence type="ECO:0000313" key="21">
    <source>
        <dbReference type="EMBL" id="KIM85235.1"/>
    </source>
</evidence>
<feature type="transmembrane region" description="Helical" evidence="19">
    <location>
        <begin position="305"/>
        <end position="329"/>
    </location>
</feature>
<comment type="catalytic activity">
    <reaction evidence="3">
        <text>L-histidyl-glycine(out) = L-histidyl-glycine(in)</text>
        <dbReference type="Rhea" id="RHEA:79395"/>
        <dbReference type="ChEBI" id="CHEBI:229957"/>
    </reaction>
</comment>
<dbReference type="PROSITE" id="PS50850">
    <property type="entry name" value="MFS"/>
    <property type="match status" value="1"/>
</dbReference>
<feature type="transmembrane region" description="Helical" evidence="19">
    <location>
        <begin position="246"/>
        <end position="264"/>
    </location>
</feature>
<evidence type="ECO:0000256" key="12">
    <source>
        <dbReference type="ARBA" id="ARBA00044912"/>
    </source>
</evidence>
<proteinExistence type="predicted"/>
<feature type="domain" description="Major facilitator superfamily (MFS) profile" evidence="20">
    <location>
        <begin position="1"/>
        <end position="153"/>
    </location>
</feature>
<keyword evidence="19" id="KW-1133">Transmembrane helix</keyword>
<comment type="catalytic activity">
    <reaction evidence="13">
        <text>L-alanyl-L-lysine(out) = L-alanyl-L-lysine(in)</text>
        <dbReference type="Rhea" id="RHEA:79415"/>
        <dbReference type="ChEBI" id="CHEBI:192470"/>
    </reaction>
</comment>
<keyword evidence="19" id="KW-0812">Transmembrane</keyword>
<dbReference type="Proteomes" id="UP000054166">
    <property type="component" value="Unassembled WGS sequence"/>
</dbReference>
<comment type="catalytic activity">
    <reaction evidence="6">
        <text>L-lysyl-L-alpha-amino acid(out) = L-lysyl-L-alpha-amino acid(in)</text>
        <dbReference type="Rhea" id="RHEA:79387"/>
        <dbReference type="ChEBI" id="CHEBI:229965"/>
    </reaction>
</comment>
<dbReference type="GO" id="GO:0022857">
    <property type="term" value="F:transmembrane transporter activity"/>
    <property type="evidence" value="ECO:0007669"/>
    <property type="project" value="InterPro"/>
</dbReference>
<evidence type="ECO:0000256" key="14">
    <source>
        <dbReference type="ARBA" id="ARBA00044924"/>
    </source>
</evidence>
<dbReference type="InterPro" id="IPR052187">
    <property type="entry name" value="MFSD1"/>
</dbReference>
<dbReference type="SUPFAM" id="SSF103473">
    <property type="entry name" value="MFS general substrate transporter"/>
    <property type="match status" value="1"/>
</dbReference>
<feature type="transmembrane region" description="Helical" evidence="19">
    <location>
        <begin position="37"/>
        <end position="56"/>
    </location>
</feature>
<dbReference type="PANTHER" id="PTHR23512:SF12">
    <property type="entry name" value="TRANSPORTER, PUTATIVE (AFU_ORTHOLOGUE AFUA_4G00260)-RELATED"/>
    <property type="match status" value="1"/>
</dbReference>
<evidence type="ECO:0000256" key="16">
    <source>
        <dbReference type="ARBA" id="ARBA00045018"/>
    </source>
</evidence>
<evidence type="ECO:0000256" key="1">
    <source>
        <dbReference type="ARBA" id="ARBA00004141"/>
    </source>
</evidence>
<evidence type="ECO:0000256" key="5">
    <source>
        <dbReference type="ARBA" id="ARBA00044884"/>
    </source>
</evidence>
<accession>A0A0C3FMD2</accession>
<reference evidence="21 22" key="1">
    <citation type="submission" date="2014-04" db="EMBL/GenBank/DDBJ databases">
        <authorList>
            <consortium name="DOE Joint Genome Institute"/>
            <person name="Kuo A."/>
            <person name="Tarkka M."/>
            <person name="Buscot F."/>
            <person name="Kohler A."/>
            <person name="Nagy L.G."/>
            <person name="Floudas D."/>
            <person name="Copeland A."/>
            <person name="Barry K.W."/>
            <person name="Cichocki N."/>
            <person name="Veneault-Fourrey C."/>
            <person name="LaButti K."/>
            <person name="Lindquist E.A."/>
            <person name="Lipzen A."/>
            <person name="Lundell T."/>
            <person name="Morin E."/>
            <person name="Murat C."/>
            <person name="Sun H."/>
            <person name="Tunlid A."/>
            <person name="Henrissat B."/>
            <person name="Grigoriev I.V."/>
            <person name="Hibbett D.S."/>
            <person name="Martin F."/>
            <person name="Nordberg H.P."/>
            <person name="Cantor M.N."/>
            <person name="Hua S.X."/>
        </authorList>
    </citation>
    <scope>NUCLEOTIDE SEQUENCE [LARGE SCALE GENOMIC DNA]</scope>
    <source>
        <strain evidence="21 22">F 1598</strain>
    </source>
</reference>
<evidence type="ECO:0000313" key="22">
    <source>
        <dbReference type="Proteomes" id="UP000054166"/>
    </source>
</evidence>
<dbReference type="EMBL" id="KN832985">
    <property type="protein sequence ID" value="KIM85235.1"/>
    <property type="molecule type" value="Genomic_DNA"/>
</dbReference>
<dbReference type="InParanoid" id="A0A0C3FMD2"/>
<evidence type="ECO:0000256" key="2">
    <source>
        <dbReference type="ARBA" id="ARBA00044876"/>
    </source>
</evidence>
<evidence type="ECO:0000256" key="10">
    <source>
        <dbReference type="ARBA" id="ARBA00044900"/>
    </source>
</evidence>
<comment type="catalytic activity">
    <reaction evidence="7">
        <text>L-alpha-aminoacyl-L-lysine(out) = L-alpha-aminoacyl-L-lysine(in)</text>
        <dbReference type="Rhea" id="RHEA:79383"/>
        <dbReference type="ChEBI" id="CHEBI:229966"/>
    </reaction>
</comment>
<feature type="transmembrane region" description="Helical" evidence="19">
    <location>
        <begin position="94"/>
        <end position="111"/>
    </location>
</feature>
<comment type="subunit">
    <text evidence="18">Homodimer. Interacts with lysosomal protein GLMP (via lumenal domain); the interaction starts while both proteins are still in the endoplasmic reticulum and is required for stabilization of MFSD1 in lysosomes but has no direct effect on its targeting to lysosomes or transporter activity.</text>
</comment>
<dbReference type="Pfam" id="PF07690">
    <property type="entry name" value="MFS_1"/>
    <property type="match status" value="1"/>
</dbReference>
<comment type="catalytic activity">
    <reaction evidence="5">
        <text>L-alpha-aminoacyl-L-histidine(out) = L-alpha-aminoacyl-L-histidine(in)</text>
        <dbReference type="Rhea" id="RHEA:79375"/>
        <dbReference type="ChEBI" id="CHEBI:229967"/>
    </reaction>
</comment>
<dbReference type="Gene3D" id="1.20.1250.20">
    <property type="entry name" value="MFS general substrate transporter like domains"/>
    <property type="match status" value="1"/>
</dbReference>
<evidence type="ECO:0000256" key="8">
    <source>
        <dbReference type="ARBA" id="ARBA00044898"/>
    </source>
</evidence>
<evidence type="ECO:0000256" key="6">
    <source>
        <dbReference type="ARBA" id="ARBA00044891"/>
    </source>
</evidence>
<dbReference type="OrthoDB" id="10255148at2759"/>
<dbReference type="PANTHER" id="PTHR23512">
    <property type="entry name" value="MAJOR FACILITATOR SUPERFAMILY DOMAIN-CONTAINING PROTEIN 1"/>
    <property type="match status" value="1"/>
</dbReference>
<keyword evidence="19" id="KW-0472">Membrane</keyword>
<evidence type="ECO:0000256" key="4">
    <source>
        <dbReference type="ARBA" id="ARBA00044881"/>
    </source>
</evidence>
<dbReference type="InterPro" id="IPR020846">
    <property type="entry name" value="MFS_dom"/>
</dbReference>
<evidence type="ECO:0000259" key="20">
    <source>
        <dbReference type="PROSITE" id="PS50850"/>
    </source>
</evidence>
<dbReference type="STRING" id="765440.A0A0C3FMD2"/>
<dbReference type="AlphaFoldDB" id="A0A0C3FMD2"/>
<evidence type="ECO:0000256" key="3">
    <source>
        <dbReference type="ARBA" id="ARBA00044878"/>
    </source>
</evidence>
<comment type="catalytic activity">
    <reaction evidence="8">
        <text>L-aspartyl-L-lysine(out) = L-aspartyl-L-lysine(in)</text>
        <dbReference type="Rhea" id="RHEA:79411"/>
        <dbReference type="ChEBI" id="CHEBI:229953"/>
    </reaction>
</comment>
<comment type="catalytic activity">
    <reaction evidence="2">
        <text>L-lysyl-L-alanine(out) = L-lysyl-L-alanine(in)</text>
        <dbReference type="Rhea" id="RHEA:79399"/>
        <dbReference type="ChEBI" id="CHEBI:229954"/>
    </reaction>
</comment>
<dbReference type="HOGENOM" id="CLU_020376_0_0_1"/>
<feature type="transmembrane region" description="Helical" evidence="19">
    <location>
        <begin position="62"/>
        <end position="82"/>
    </location>
</feature>
<evidence type="ECO:0000256" key="19">
    <source>
        <dbReference type="SAM" id="Phobius"/>
    </source>
</evidence>
<keyword evidence="22" id="KW-1185">Reference proteome</keyword>
<comment type="subcellular location">
    <subcellularLocation>
        <location evidence="1">Membrane</location>
        <topology evidence="1">Multi-pass membrane protein</topology>
    </subcellularLocation>
</comment>
<comment type="catalytic activity">
    <reaction evidence="14">
        <text>L-lysyl-glycine(out) = L-lysyl-glycine(in)</text>
        <dbReference type="Rhea" id="RHEA:79407"/>
        <dbReference type="ChEBI" id="CHEBI:191202"/>
    </reaction>
</comment>
<sequence length="546" mass="58709">MGTSNTEFSLLISAFSLNSTWTPVVGGLLASKLGTTYTSILATGVIFLGQIILLIGEVTESLRLMAFGLFVFGLGVSPLSVVQETIIVRFFRSHGLGVSMALGLVAGKGASFVSARTSYPLSERYGRDAPFYVATCLAGLSVVINLVYILASKWLIRSTGIKLEASEIQEEARNGSLSLSEAQALQKVAEKRRVNLKEVTKLDDVFWAYIGLNILCGTIWAPFTHLAANIFQQRYQLSELDAGSHASYLLAGSIILYPVCGFIVDNLKKRPIVLQLFLLSSALQASSYFWLVLPPSWTRTPIPAIVAFGTGIGFSPLLLVVIVPQLVPLKYVSTTLGAHKSLEQTGSVIMQTLAGLALDTERQPSPGKNVPDVPSRGGLAAIQYLLNVFVLLNVFQFLVLMTLAHLDRRRKAAVATVADIYGSSGELITDDYNVDSPNNPEDAEGSIHLSLSARGGPVRPAASPEESHPLLVSDAERSLFATDAAEPNLSPPIPPGDPPKTKQVKRGELFAGLSAALVVFAWVLFLVTAWLRLRSKAEREAATIAS</sequence>
<comment type="catalytic activity">
    <reaction evidence="10">
        <text>L-lysyl-L-lysine(out) = L-lysyl-L-lysine(in)</text>
        <dbReference type="Rhea" id="RHEA:79403"/>
        <dbReference type="ChEBI" id="CHEBI:229956"/>
    </reaction>
</comment>
<evidence type="ECO:0000256" key="17">
    <source>
        <dbReference type="ARBA" id="ARBA00045709"/>
    </source>
</evidence>
<evidence type="ECO:0000256" key="11">
    <source>
        <dbReference type="ARBA" id="ARBA00044903"/>
    </source>
</evidence>
<comment type="catalytic activity">
    <reaction evidence="9">
        <text>L-arginyl-L-alpha-amino acid(out) = L-arginyl-L-alpha-amino acid(in)</text>
        <dbReference type="Rhea" id="RHEA:79371"/>
        <dbReference type="ChEBI" id="CHEBI:84315"/>
    </reaction>
</comment>
<evidence type="ECO:0000256" key="18">
    <source>
        <dbReference type="ARBA" id="ARBA00046376"/>
    </source>
</evidence>
<feature type="transmembrane region" description="Helical" evidence="19">
    <location>
        <begin position="378"/>
        <end position="401"/>
    </location>
</feature>
<comment type="function">
    <text evidence="17">Lysosomal dipeptide uniporter that selectively exports lysine, arginine or histidine-containing dipeptides with a net positive charge from the lysosome lumen into the cytosol. Could play a role in a specific type of protein O-glycosylation indirectly regulating macrophages migration and tissue invasion. Also essential for liver homeostasis.</text>
</comment>
<evidence type="ECO:0000256" key="7">
    <source>
        <dbReference type="ARBA" id="ARBA00044893"/>
    </source>
</evidence>
<reference evidence="22" key="2">
    <citation type="submission" date="2015-01" db="EMBL/GenBank/DDBJ databases">
        <title>Evolutionary Origins and Diversification of the Mycorrhizal Mutualists.</title>
        <authorList>
            <consortium name="DOE Joint Genome Institute"/>
            <consortium name="Mycorrhizal Genomics Consortium"/>
            <person name="Kohler A."/>
            <person name="Kuo A."/>
            <person name="Nagy L.G."/>
            <person name="Floudas D."/>
            <person name="Copeland A."/>
            <person name="Barry K.W."/>
            <person name="Cichocki N."/>
            <person name="Veneault-Fourrey C."/>
            <person name="LaButti K."/>
            <person name="Lindquist E.A."/>
            <person name="Lipzen A."/>
            <person name="Lundell T."/>
            <person name="Morin E."/>
            <person name="Murat C."/>
            <person name="Riley R."/>
            <person name="Ohm R."/>
            <person name="Sun H."/>
            <person name="Tunlid A."/>
            <person name="Henrissat B."/>
            <person name="Grigoriev I.V."/>
            <person name="Hibbett D.S."/>
            <person name="Martin F."/>
        </authorList>
    </citation>
    <scope>NUCLEOTIDE SEQUENCE [LARGE SCALE GENOMIC DNA]</scope>
    <source>
        <strain evidence="22">F 1598</strain>
    </source>
</reference>
<feature type="transmembrane region" description="Helical" evidence="19">
    <location>
        <begin position="509"/>
        <end position="531"/>
    </location>
</feature>
<evidence type="ECO:0000256" key="15">
    <source>
        <dbReference type="ARBA" id="ARBA00044985"/>
    </source>
</evidence>
<organism evidence="21 22">
    <name type="scientific">Piloderma croceum (strain F 1598)</name>
    <dbReference type="NCBI Taxonomy" id="765440"/>
    <lineage>
        <taxon>Eukaryota</taxon>
        <taxon>Fungi</taxon>
        <taxon>Dikarya</taxon>
        <taxon>Basidiomycota</taxon>
        <taxon>Agaricomycotina</taxon>
        <taxon>Agaricomycetes</taxon>
        <taxon>Agaricomycetidae</taxon>
        <taxon>Atheliales</taxon>
        <taxon>Atheliaceae</taxon>
        <taxon>Piloderma</taxon>
    </lineage>
</organism>
<gene>
    <name evidence="21" type="ORF">PILCRDRAFT_817238</name>
</gene>
<dbReference type="InterPro" id="IPR036259">
    <property type="entry name" value="MFS_trans_sf"/>
</dbReference>
<comment type="catalytic activity">
    <reaction evidence="12">
        <text>L-histidyl-L-alpha-amino acid(out) = L-histidyl-L-alpha-amino acid(in)</text>
        <dbReference type="Rhea" id="RHEA:79379"/>
        <dbReference type="ChEBI" id="CHEBI:229964"/>
    </reaction>
</comment>
<evidence type="ECO:0000256" key="13">
    <source>
        <dbReference type="ARBA" id="ARBA00044919"/>
    </source>
</evidence>
<feature type="transmembrane region" description="Helical" evidence="19">
    <location>
        <begin position="12"/>
        <end position="30"/>
    </location>
</feature>
<evidence type="ECO:0000256" key="9">
    <source>
        <dbReference type="ARBA" id="ARBA00044899"/>
    </source>
</evidence>
<feature type="transmembrane region" description="Helical" evidence="19">
    <location>
        <begin position="131"/>
        <end position="151"/>
    </location>
</feature>
<dbReference type="GO" id="GO:0016020">
    <property type="term" value="C:membrane"/>
    <property type="evidence" value="ECO:0007669"/>
    <property type="project" value="UniProtKB-SubCell"/>
</dbReference>